<dbReference type="Proteomes" id="UP000000267">
    <property type="component" value="Unassembled WGS sequence"/>
</dbReference>
<dbReference type="PhylomeDB" id="A7TLC4"/>
<evidence type="ECO:0000256" key="3">
    <source>
        <dbReference type="ARBA" id="ARBA00023002"/>
    </source>
</evidence>
<evidence type="ECO:0000313" key="8">
    <source>
        <dbReference type="EMBL" id="EDO16905.1"/>
    </source>
</evidence>
<dbReference type="GO" id="GO:0016652">
    <property type="term" value="F:oxidoreductase activity, acting on NAD(P)H as acceptor"/>
    <property type="evidence" value="ECO:0007669"/>
    <property type="project" value="InterPro"/>
</dbReference>
<comment type="similarity">
    <text evidence="1">Belongs to the aldo/keto reductase family.</text>
</comment>
<evidence type="ECO:0000256" key="6">
    <source>
        <dbReference type="PIRSR" id="PIRSR000097-3"/>
    </source>
</evidence>
<protein>
    <recommendedName>
        <fullName evidence="7">NADP-dependent oxidoreductase domain-containing protein</fullName>
    </recommendedName>
</protein>
<keyword evidence="9" id="KW-1185">Reference proteome</keyword>
<dbReference type="PIRSF" id="PIRSF000097">
    <property type="entry name" value="AKR"/>
    <property type="match status" value="1"/>
</dbReference>
<accession>A7TLC4</accession>
<dbReference type="eggNOG" id="KOG1577">
    <property type="taxonomic scope" value="Eukaryota"/>
</dbReference>
<dbReference type="HOGENOM" id="CLU_023205_0_3_1"/>
<dbReference type="GO" id="GO:0042180">
    <property type="term" value="P:ketone metabolic process"/>
    <property type="evidence" value="ECO:0007669"/>
    <property type="project" value="EnsemblFungi"/>
</dbReference>
<dbReference type="SUPFAM" id="SSF51430">
    <property type="entry name" value="NAD(P)-linked oxidoreductase"/>
    <property type="match status" value="1"/>
</dbReference>
<dbReference type="GO" id="GO:0051268">
    <property type="term" value="F:alpha-keto amide reductase activity"/>
    <property type="evidence" value="ECO:0007669"/>
    <property type="project" value="EnsemblFungi"/>
</dbReference>
<dbReference type="OrthoDB" id="416253at2759"/>
<dbReference type="OMA" id="IGTGTRW"/>
<sequence>MSLTQKFFDLNNGNQIPSISIIGTGTRWFKRPGSEHTFSDELVEQIKYALSLPGIIHIDAAECYGTYPELAKALKESSKPRSEIFITDKYSTQTKFTNDPIEGLNTGLKTLGLDYVDLYLIHSPFFDPEFKGSLTLEKVWKDMETLYKEGKAKSIGVSNFSVKNIEEILKIAGIKPQVNQIEFNAFLQNQTPGIVNYCQKNNIQLEAYSPLGPLQKRPENSNELPFYNYIDELASKYGKTDSQILLNWVYNRGILPITTSSKTQRIIDAQNIFSFNLTKDEVDTLTKLGLEQPALRIYWTNFYDKYNSEAQAS</sequence>
<name>A7TLC4_VANPO</name>
<dbReference type="GO" id="GO:0034599">
    <property type="term" value="P:cellular response to oxidative stress"/>
    <property type="evidence" value="ECO:0007669"/>
    <property type="project" value="EnsemblFungi"/>
</dbReference>
<dbReference type="InParanoid" id="A7TLC4"/>
<dbReference type="Gene3D" id="3.20.20.100">
    <property type="entry name" value="NADP-dependent oxidoreductase domain"/>
    <property type="match status" value="1"/>
</dbReference>
<dbReference type="InterPro" id="IPR036812">
    <property type="entry name" value="NAD(P)_OxRdtase_dom_sf"/>
</dbReference>
<feature type="active site" description="Proton donor" evidence="4">
    <location>
        <position position="64"/>
    </location>
</feature>
<feature type="site" description="Lowers pKa of active site Tyr" evidence="6">
    <location>
        <position position="89"/>
    </location>
</feature>
<dbReference type="InterPro" id="IPR023210">
    <property type="entry name" value="NADP_OxRdtase_dom"/>
</dbReference>
<evidence type="ECO:0000256" key="4">
    <source>
        <dbReference type="PIRSR" id="PIRSR000097-1"/>
    </source>
</evidence>
<dbReference type="FunCoup" id="A7TLC4">
    <property type="interactions" value="221"/>
</dbReference>
<dbReference type="GO" id="GO:0051269">
    <property type="term" value="F:alpha-ketoester reductase (NADPH) activity"/>
    <property type="evidence" value="ECO:0007669"/>
    <property type="project" value="EnsemblFungi"/>
</dbReference>
<dbReference type="FunFam" id="3.20.20.100:FF:000002">
    <property type="entry name" value="2,5-diketo-D-gluconic acid reductase A"/>
    <property type="match status" value="1"/>
</dbReference>
<feature type="domain" description="NADP-dependent oxidoreductase" evidence="7">
    <location>
        <begin position="22"/>
        <end position="288"/>
    </location>
</feature>
<dbReference type="Pfam" id="PF00248">
    <property type="entry name" value="Aldo_ket_red"/>
    <property type="match status" value="1"/>
</dbReference>
<dbReference type="PANTHER" id="PTHR43827">
    <property type="entry name" value="2,5-DIKETO-D-GLUCONIC ACID REDUCTASE"/>
    <property type="match status" value="1"/>
</dbReference>
<evidence type="ECO:0000256" key="1">
    <source>
        <dbReference type="ARBA" id="ARBA00007905"/>
    </source>
</evidence>
<dbReference type="PRINTS" id="PR00069">
    <property type="entry name" value="ALDKETRDTASE"/>
</dbReference>
<reference evidence="8 9" key="1">
    <citation type="journal article" date="2007" name="Proc. Natl. Acad. Sci. U.S.A.">
        <title>Independent sorting-out of thousands of duplicated gene pairs in two yeast species descended from a whole-genome duplication.</title>
        <authorList>
            <person name="Scannell D.R."/>
            <person name="Frank A.C."/>
            <person name="Conant G.C."/>
            <person name="Byrne K.P."/>
            <person name="Woolfit M."/>
            <person name="Wolfe K.H."/>
        </authorList>
    </citation>
    <scope>NUCLEOTIDE SEQUENCE [LARGE SCALE GENOMIC DNA]</scope>
    <source>
        <strain evidence="9">ATCC 22028 / DSM 70294 / BCRC 21397 / CBS 2163 / NBRC 10782 / NRRL Y-8283 / UCD 57-17</strain>
    </source>
</reference>
<evidence type="ECO:0000256" key="2">
    <source>
        <dbReference type="ARBA" id="ARBA00022857"/>
    </source>
</evidence>
<dbReference type="GeneID" id="5545084"/>
<evidence type="ECO:0000313" key="9">
    <source>
        <dbReference type="Proteomes" id="UP000000267"/>
    </source>
</evidence>
<dbReference type="PROSITE" id="PS00062">
    <property type="entry name" value="ALDOKETO_REDUCTASE_2"/>
    <property type="match status" value="1"/>
</dbReference>
<dbReference type="EMBL" id="DS480414">
    <property type="protein sequence ID" value="EDO16905.1"/>
    <property type="molecule type" value="Genomic_DNA"/>
</dbReference>
<dbReference type="AlphaFoldDB" id="A7TLC4"/>
<gene>
    <name evidence="8" type="ORF">Kpol_1020p13</name>
</gene>
<keyword evidence="3" id="KW-0560">Oxidoreductase</keyword>
<organism evidence="9">
    <name type="scientific">Vanderwaltozyma polyspora (strain ATCC 22028 / DSM 70294 / BCRC 21397 / CBS 2163 / NBRC 10782 / NRRL Y-8283 / UCD 57-17)</name>
    <name type="common">Kluyveromyces polysporus</name>
    <dbReference type="NCBI Taxonomy" id="436907"/>
    <lineage>
        <taxon>Eukaryota</taxon>
        <taxon>Fungi</taxon>
        <taxon>Dikarya</taxon>
        <taxon>Ascomycota</taxon>
        <taxon>Saccharomycotina</taxon>
        <taxon>Saccharomycetes</taxon>
        <taxon>Saccharomycetales</taxon>
        <taxon>Saccharomycetaceae</taxon>
        <taxon>Vanderwaltozyma</taxon>
    </lineage>
</organism>
<dbReference type="PANTHER" id="PTHR43827:SF3">
    <property type="entry name" value="NADP-DEPENDENT OXIDOREDUCTASE DOMAIN-CONTAINING PROTEIN"/>
    <property type="match status" value="1"/>
</dbReference>
<dbReference type="CDD" id="cd19120">
    <property type="entry name" value="AKR_AKR3C2-3"/>
    <property type="match status" value="1"/>
</dbReference>
<dbReference type="RefSeq" id="XP_001644763.1">
    <property type="nucleotide sequence ID" value="XM_001644713.1"/>
</dbReference>
<proteinExistence type="inferred from homology"/>
<dbReference type="GO" id="GO:0004032">
    <property type="term" value="F:aldose reductase (NADPH) activity"/>
    <property type="evidence" value="ECO:0007669"/>
    <property type="project" value="EnsemblFungi"/>
</dbReference>
<dbReference type="InterPro" id="IPR020471">
    <property type="entry name" value="AKR"/>
</dbReference>
<dbReference type="KEGG" id="vpo:Kpol_1020p13"/>
<feature type="binding site" evidence="5">
    <location>
        <position position="122"/>
    </location>
    <ligand>
        <name>substrate</name>
    </ligand>
</feature>
<dbReference type="STRING" id="436907.A7TLC4"/>
<evidence type="ECO:0000256" key="5">
    <source>
        <dbReference type="PIRSR" id="PIRSR000097-2"/>
    </source>
</evidence>
<keyword evidence="2" id="KW-0521">NADP</keyword>
<dbReference type="InterPro" id="IPR018170">
    <property type="entry name" value="Aldo/ket_reductase_CS"/>
</dbReference>
<dbReference type="InterPro" id="IPR044494">
    <property type="entry name" value="AKR3C2/3"/>
</dbReference>
<evidence type="ECO:0000259" key="7">
    <source>
        <dbReference type="Pfam" id="PF00248"/>
    </source>
</evidence>